<name>A0A0B7BJI8_9EUPU</name>
<accession>A0A0B7BJI8</accession>
<dbReference type="EMBL" id="HACG01046187">
    <property type="protein sequence ID" value="CEK93052.1"/>
    <property type="molecule type" value="Transcribed_RNA"/>
</dbReference>
<sequence>MLQAAHHGGCGQLHFRIFLWYSTYAVLIQEPFAVRKTSNINWEFYICDHTSKKQVH</sequence>
<reference evidence="1" key="1">
    <citation type="submission" date="2014-12" db="EMBL/GenBank/DDBJ databases">
        <title>Insight into the proteome of Arion vulgaris.</title>
        <authorList>
            <person name="Aradska J."/>
            <person name="Bulat T."/>
            <person name="Smidak R."/>
            <person name="Sarate P."/>
            <person name="Gangsoo J."/>
            <person name="Sialana F."/>
            <person name="Bilban M."/>
            <person name="Lubec G."/>
        </authorList>
    </citation>
    <scope>NUCLEOTIDE SEQUENCE</scope>
    <source>
        <tissue evidence="1">Skin</tissue>
    </source>
</reference>
<organism evidence="1">
    <name type="scientific">Arion vulgaris</name>
    <dbReference type="NCBI Taxonomy" id="1028688"/>
    <lineage>
        <taxon>Eukaryota</taxon>
        <taxon>Metazoa</taxon>
        <taxon>Spiralia</taxon>
        <taxon>Lophotrochozoa</taxon>
        <taxon>Mollusca</taxon>
        <taxon>Gastropoda</taxon>
        <taxon>Heterobranchia</taxon>
        <taxon>Euthyneura</taxon>
        <taxon>Panpulmonata</taxon>
        <taxon>Eupulmonata</taxon>
        <taxon>Stylommatophora</taxon>
        <taxon>Helicina</taxon>
        <taxon>Arionoidea</taxon>
        <taxon>Arionidae</taxon>
        <taxon>Arion</taxon>
    </lineage>
</organism>
<evidence type="ECO:0000313" key="1">
    <source>
        <dbReference type="EMBL" id="CEK93052.1"/>
    </source>
</evidence>
<protein>
    <submittedName>
        <fullName evidence="1">Uncharacterized protein</fullName>
    </submittedName>
</protein>
<gene>
    <name evidence="1" type="primary">ORF191787</name>
</gene>
<dbReference type="AlphaFoldDB" id="A0A0B7BJI8"/>
<proteinExistence type="predicted"/>